<sequence>MYLIKYLLYILEHKWNVFKISIKKGYYLHALTHDLSKFSGSEFLAYAGYFYKDKAKYKHRFEMAWRHHYYNNPHHWQHWLDTDGNPIEIPDKYIEQMIIDWEAMGIKFNDTAKEYYLKNKNKIKLTPHTRTNLEIKLKMGDQNAKN</sequence>
<dbReference type="OrthoDB" id="9784470at2"/>
<accession>A0A4V3CF40</accession>
<proteinExistence type="predicted"/>
<protein>
    <recommendedName>
        <fullName evidence="3">Catalase</fullName>
    </recommendedName>
</protein>
<dbReference type="InterPro" id="IPR043721">
    <property type="entry name" value="DUF5662"/>
</dbReference>
<reference evidence="1 2" key="1">
    <citation type="submission" date="2019-03" db="EMBL/GenBank/DDBJ databases">
        <title>Subsurface microbial communities from deep shales in Ohio and West Virginia, USA.</title>
        <authorList>
            <person name="Wrighton K."/>
        </authorList>
    </citation>
    <scope>NUCLEOTIDE SEQUENCE [LARGE SCALE GENOMIC DNA]</scope>
    <source>
        <strain evidence="1 2">MA284_T2</strain>
    </source>
</reference>
<evidence type="ECO:0000313" key="1">
    <source>
        <dbReference type="EMBL" id="TDO92372.1"/>
    </source>
</evidence>
<gene>
    <name evidence="1" type="ORF">DFR79_106185</name>
</gene>
<name>A0A4V3CF40_9FIRM</name>
<comment type="caution">
    <text evidence="1">The sequence shown here is derived from an EMBL/GenBank/DDBJ whole genome shotgun (WGS) entry which is preliminary data.</text>
</comment>
<evidence type="ECO:0000313" key="2">
    <source>
        <dbReference type="Proteomes" id="UP000295064"/>
    </source>
</evidence>
<dbReference type="Pfam" id="PF18907">
    <property type="entry name" value="DUF5662"/>
    <property type="match status" value="1"/>
</dbReference>
<organism evidence="1 2">
    <name type="scientific">Halanaerobium saccharolyticum</name>
    <dbReference type="NCBI Taxonomy" id="43595"/>
    <lineage>
        <taxon>Bacteria</taxon>
        <taxon>Bacillati</taxon>
        <taxon>Bacillota</taxon>
        <taxon>Clostridia</taxon>
        <taxon>Halanaerobiales</taxon>
        <taxon>Halanaerobiaceae</taxon>
        <taxon>Halanaerobium</taxon>
    </lineage>
</organism>
<dbReference type="EMBL" id="SNWX01000006">
    <property type="protein sequence ID" value="TDO92372.1"/>
    <property type="molecule type" value="Genomic_DNA"/>
</dbReference>
<dbReference type="Proteomes" id="UP000295064">
    <property type="component" value="Unassembled WGS sequence"/>
</dbReference>
<dbReference type="RefSeq" id="WP_133514602.1">
    <property type="nucleotide sequence ID" value="NZ_SNWX01000006.1"/>
</dbReference>
<dbReference type="AlphaFoldDB" id="A0A4V3CF40"/>
<evidence type="ECO:0008006" key="3">
    <source>
        <dbReference type="Google" id="ProtNLM"/>
    </source>
</evidence>